<name>A0A6G1GMD0_9PEZI</name>
<evidence type="ECO:0000313" key="2">
    <source>
        <dbReference type="Proteomes" id="UP000800041"/>
    </source>
</evidence>
<gene>
    <name evidence="1" type="ORF">K402DRAFT_397846</name>
</gene>
<dbReference type="AlphaFoldDB" id="A0A6G1GMD0"/>
<protein>
    <submittedName>
        <fullName evidence="1">Uncharacterized protein</fullName>
    </submittedName>
</protein>
<reference evidence="1" key="1">
    <citation type="journal article" date="2020" name="Stud. Mycol.">
        <title>101 Dothideomycetes genomes: a test case for predicting lifestyles and emergence of pathogens.</title>
        <authorList>
            <person name="Haridas S."/>
            <person name="Albert R."/>
            <person name="Binder M."/>
            <person name="Bloem J."/>
            <person name="Labutti K."/>
            <person name="Salamov A."/>
            <person name="Andreopoulos B."/>
            <person name="Baker S."/>
            <person name="Barry K."/>
            <person name="Bills G."/>
            <person name="Bluhm B."/>
            <person name="Cannon C."/>
            <person name="Castanera R."/>
            <person name="Culley D."/>
            <person name="Daum C."/>
            <person name="Ezra D."/>
            <person name="Gonzalez J."/>
            <person name="Henrissat B."/>
            <person name="Kuo A."/>
            <person name="Liang C."/>
            <person name="Lipzen A."/>
            <person name="Lutzoni F."/>
            <person name="Magnuson J."/>
            <person name="Mondo S."/>
            <person name="Nolan M."/>
            <person name="Ohm R."/>
            <person name="Pangilinan J."/>
            <person name="Park H.-J."/>
            <person name="Ramirez L."/>
            <person name="Alfaro M."/>
            <person name="Sun H."/>
            <person name="Tritt A."/>
            <person name="Yoshinaga Y."/>
            <person name="Zwiers L.-H."/>
            <person name="Turgeon B."/>
            <person name="Goodwin S."/>
            <person name="Spatafora J."/>
            <person name="Crous P."/>
            <person name="Grigoriev I."/>
        </authorList>
    </citation>
    <scope>NUCLEOTIDE SEQUENCE</scope>
    <source>
        <strain evidence="1">CBS 113979</strain>
    </source>
</reference>
<accession>A0A6G1GMD0</accession>
<proteinExistence type="predicted"/>
<sequence length="171" mass="19223">MQVSFDLAQMLVHELAHVVNFARPECYGLVQEPVTFAPDGEPVGLGVELRKGLKEPFHKADGSCSEAGELWEYSVFGCRPNALTGERRRDETGEVRYFVNLGSHRTGIRGPIGKIIPYEAVLKLAQALFQKSWWQRVDAIHDLDQGVMLNFHPGELPSFHPALLCKFDYNV</sequence>
<dbReference type="EMBL" id="ML977188">
    <property type="protein sequence ID" value="KAF1982113.1"/>
    <property type="molecule type" value="Genomic_DNA"/>
</dbReference>
<organism evidence="1 2">
    <name type="scientific">Aulographum hederae CBS 113979</name>
    <dbReference type="NCBI Taxonomy" id="1176131"/>
    <lineage>
        <taxon>Eukaryota</taxon>
        <taxon>Fungi</taxon>
        <taxon>Dikarya</taxon>
        <taxon>Ascomycota</taxon>
        <taxon>Pezizomycotina</taxon>
        <taxon>Dothideomycetes</taxon>
        <taxon>Pleosporomycetidae</taxon>
        <taxon>Aulographales</taxon>
        <taxon>Aulographaceae</taxon>
    </lineage>
</organism>
<evidence type="ECO:0000313" key="1">
    <source>
        <dbReference type="EMBL" id="KAF1982113.1"/>
    </source>
</evidence>
<dbReference type="Proteomes" id="UP000800041">
    <property type="component" value="Unassembled WGS sequence"/>
</dbReference>
<keyword evidence="2" id="KW-1185">Reference proteome</keyword>